<protein>
    <submittedName>
        <fullName evidence="1">Uncharacterized protein</fullName>
    </submittedName>
</protein>
<organism evidence="1 2">
    <name type="scientific">Desulfomicrobium apsheronum</name>
    <dbReference type="NCBI Taxonomy" id="52560"/>
    <lineage>
        <taxon>Bacteria</taxon>
        <taxon>Pseudomonadati</taxon>
        <taxon>Thermodesulfobacteriota</taxon>
        <taxon>Desulfovibrionia</taxon>
        <taxon>Desulfovibrionales</taxon>
        <taxon>Desulfomicrobiaceae</taxon>
        <taxon>Desulfomicrobium</taxon>
    </lineage>
</organism>
<dbReference type="Proteomes" id="UP000198635">
    <property type="component" value="Unassembled WGS sequence"/>
</dbReference>
<name>A0A1I3NHC8_9BACT</name>
<evidence type="ECO:0000313" key="2">
    <source>
        <dbReference type="Proteomes" id="UP000198635"/>
    </source>
</evidence>
<dbReference type="STRING" id="52560.SAMN04488082_101287"/>
<evidence type="ECO:0000313" key="1">
    <source>
        <dbReference type="EMBL" id="SFJ08713.1"/>
    </source>
</evidence>
<gene>
    <name evidence="1" type="ORF">SAMN04488082_101287</name>
</gene>
<dbReference type="AlphaFoldDB" id="A0A1I3NHC8"/>
<keyword evidence="2" id="KW-1185">Reference proteome</keyword>
<dbReference type="EMBL" id="FORX01000001">
    <property type="protein sequence ID" value="SFJ08713.1"/>
    <property type="molecule type" value="Genomic_DNA"/>
</dbReference>
<accession>A0A1I3NHC8</accession>
<sequence>MAHHTTRVKILKAIFAKHGVFEAKICCRSSLPQKVQNLIGTRDTSGLLLGIYQCVAKQNFEVAFASARKEYGDSCFGAQSVRKTCGACLITHSQTAVHDLYLHSVAPMRHCVHF</sequence>
<proteinExistence type="predicted"/>
<reference evidence="2" key="1">
    <citation type="submission" date="2016-10" db="EMBL/GenBank/DDBJ databases">
        <authorList>
            <person name="Varghese N."/>
            <person name="Submissions S."/>
        </authorList>
    </citation>
    <scope>NUCLEOTIDE SEQUENCE [LARGE SCALE GENOMIC DNA]</scope>
    <source>
        <strain evidence="2">DSM 5918</strain>
    </source>
</reference>